<dbReference type="eggNOG" id="COG5002">
    <property type="taxonomic scope" value="Bacteria"/>
</dbReference>
<evidence type="ECO:0000313" key="8">
    <source>
        <dbReference type="EMBL" id="KGQ19314.1"/>
    </source>
</evidence>
<keyword evidence="9" id="KW-1185">Reference proteome</keyword>
<dbReference type="InterPro" id="IPR003594">
    <property type="entry name" value="HATPase_dom"/>
</dbReference>
<dbReference type="PANTHER" id="PTHR43547">
    <property type="entry name" value="TWO-COMPONENT HISTIDINE KINASE"/>
    <property type="match status" value="1"/>
</dbReference>
<evidence type="ECO:0000256" key="5">
    <source>
        <dbReference type="ARBA" id="ARBA00022777"/>
    </source>
</evidence>
<keyword evidence="5" id="KW-0418">Kinase</keyword>
<dbReference type="InterPro" id="IPR004358">
    <property type="entry name" value="Sig_transdc_His_kin-like_C"/>
</dbReference>
<dbReference type="EC" id="2.7.13.3" evidence="2"/>
<dbReference type="InterPro" id="IPR000014">
    <property type="entry name" value="PAS"/>
</dbReference>
<dbReference type="InterPro" id="IPR036890">
    <property type="entry name" value="HATPase_C_sf"/>
</dbReference>
<dbReference type="FunFam" id="3.30.565.10:FF:000006">
    <property type="entry name" value="Sensor histidine kinase WalK"/>
    <property type="match status" value="1"/>
</dbReference>
<dbReference type="GO" id="GO:0000155">
    <property type="term" value="F:phosphorelay sensor kinase activity"/>
    <property type="evidence" value="ECO:0007669"/>
    <property type="project" value="InterPro"/>
</dbReference>
<evidence type="ECO:0000256" key="3">
    <source>
        <dbReference type="ARBA" id="ARBA00022553"/>
    </source>
</evidence>
<evidence type="ECO:0000313" key="9">
    <source>
        <dbReference type="Proteomes" id="UP000030518"/>
    </source>
</evidence>
<feature type="domain" description="PAC" evidence="7">
    <location>
        <begin position="96"/>
        <end position="148"/>
    </location>
</feature>
<dbReference type="PROSITE" id="PS50113">
    <property type="entry name" value="PAC"/>
    <property type="match status" value="1"/>
</dbReference>
<dbReference type="SMART" id="SM00387">
    <property type="entry name" value="HATPase_c"/>
    <property type="match status" value="1"/>
</dbReference>
<dbReference type="Gene3D" id="3.30.450.20">
    <property type="entry name" value="PAS domain"/>
    <property type="match status" value="1"/>
</dbReference>
<evidence type="ECO:0000256" key="1">
    <source>
        <dbReference type="ARBA" id="ARBA00000085"/>
    </source>
</evidence>
<dbReference type="Gene3D" id="3.30.565.10">
    <property type="entry name" value="Histidine kinase-like ATPase, C-terminal domain"/>
    <property type="match status" value="1"/>
</dbReference>
<dbReference type="Proteomes" id="UP000030518">
    <property type="component" value="Unassembled WGS sequence"/>
</dbReference>
<dbReference type="SUPFAM" id="SSF55874">
    <property type="entry name" value="ATPase domain of HSP90 chaperone/DNA topoisomerase II/histidine kinase"/>
    <property type="match status" value="1"/>
</dbReference>
<dbReference type="InterPro" id="IPR003661">
    <property type="entry name" value="HisK_dim/P_dom"/>
</dbReference>
<dbReference type="GO" id="GO:0032259">
    <property type="term" value="P:methylation"/>
    <property type="evidence" value="ECO:0007669"/>
    <property type="project" value="UniProtKB-KW"/>
</dbReference>
<dbReference type="CDD" id="cd00130">
    <property type="entry name" value="PAS"/>
    <property type="match status" value="1"/>
</dbReference>
<dbReference type="EMBL" id="JRKJ01000008">
    <property type="protein sequence ID" value="KGQ19314.1"/>
    <property type="molecule type" value="Genomic_DNA"/>
</dbReference>
<dbReference type="GO" id="GO:0008168">
    <property type="term" value="F:methyltransferase activity"/>
    <property type="evidence" value="ECO:0007669"/>
    <property type="project" value="UniProtKB-KW"/>
</dbReference>
<dbReference type="PROSITE" id="PS50109">
    <property type="entry name" value="HIS_KIN"/>
    <property type="match status" value="1"/>
</dbReference>
<dbReference type="OrthoDB" id="8820742at2"/>
<evidence type="ECO:0000259" key="6">
    <source>
        <dbReference type="PROSITE" id="PS50109"/>
    </source>
</evidence>
<dbReference type="STRING" id="1300345.LF41_2964"/>
<comment type="caution">
    <text evidence="8">The sequence shown here is derived from an EMBL/GenBank/DDBJ whole genome shotgun (WGS) entry which is preliminary data.</text>
</comment>
<dbReference type="InterPro" id="IPR005467">
    <property type="entry name" value="His_kinase_dom"/>
</dbReference>
<dbReference type="PANTHER" id="PTHR43547:SF2">
    <property type="entry name" value="HYBRID SIGNAL TRANSDUCTION HISTIDINE KINASE C"/>
    <property type="match status" value="1"/>
</dbReference>
<dbReference type="NCBIfam" id="TIGR00229">
    <property type="entry name" value="sensory_box"/>
    <property type="match status" value="1"/>
</dbReference>
<comment type="catalytic activity">
    <reaction evidence="1">
        <text>ATP + protein L-histidine = ADP + protein N-phospho-L-histidine.</text>
        <dbReference type="EC" id="2.7.13.3"/>
    </reaction>
</comment>
<name>A0A0A2X258_9GAMM</name>
<protein>
    <recommendedName>
        <fullName evidence="2">histidine kinase</fullName>
        <ecNumber evidence="2">2.7.13.3</ecNumber>
    </recommendedName>
</protein>
<dbReference type="CDD" id="cd00082">
    <property type="entry name" value="HisKA"/>
    <property type="match status" value="1"/>
</dbReference>
<dbReference type="SMART" id="SM00388">
    <property type="entry name" value="HisKA"/>
    <property type="match status" value="1"/>
</dbReference>
<dbReference type="PRINTS" id="PR00344">
    <property type="entry name" value="BCTRLSENSOR"/>
</dbReference>
<gene>
    <name evidence="8" type="ORF">LF41_2964</name>
</gene>
<dbReference type="AlphaFoldDB" id="A0A0A2X258"/>
<organism evidence="8 9">
    <name type="scientific">Lysobacter dokdonensis DS-58</name>
    <dbReference type="NCBI Taxonomy" id="1300345"/>
    <lineage>
        <taxon>Bacteria</taxon>
        <taxon>Pseudomonadati</taxon>
        <taxon>Pseudomonadota</taxon>
        <taxon>Gammaproteobacteria</taxon>
        <taxon>Lysobacterales</taxon>
        <taxon>Lysobacteraceae</taxon>
        <taxon>Noviluteimonas</taxon>
    </lineage>
</organism>
<dbReference type="InterPro" id="IPR000700">
    <property type="entry name" value="PAS-assoc_C"/>
</dbReference>
<dbReference type="GO" id="GO:0005886">
    <property type="term" value="C:plasma membrane"/>
    <property type="evidence" value="ECO:0007669"/>
    <property type="project" value="UniProtKB-ARBA"/>
</dbReference>
<dbReference type="InterPro" id="IPR036097">
    <property type="entry name" value="HisK_dim/P_sf"/>
</dbReference>
<dbReference type="PATRIC" id="fig|1300345.3.peg.1508"/>
<dbReference type="Pfam" id="PF00512">
    <property type="entry name" value="HisKA"/>
    <property type="match status" value="1"/>
</dbReference>
<dbReference type="InterPro" id="IPR035965">
    <property type="entry name" value="PAS-like_dom_sf"/>
</dbReference>
<accession>A0A0A2X258</accession>
<proteinExistence type="predicted"/>
<dbReference type="Gene3D" id="1.10.287.130">
    <property type="match status" value="1"/>
</dbReference>
<dbReference type="SUPFAM" id="SSF47384">
    <property type="entry name" value="Homodimeric domain of signal transducing histidine kinase"/>
    <property type="match status" value="1"/>
</dbReference>
<evidence type="ECO:0000256" key="2">
    <source>
        <dbReference type="ARBA" id="ARBA00012438"/>
    </source>
</evidence>
<dbReference type="CDD" id="cd00075">
    <property type="entry name" value="HATPase"/>
    <property type="match status" value="1"/>
</dbReference>
<evidence type="ECO:0000259" key="7">
    <source>
        <dbReference type="PROSITE" id="PS50113"/>
    </source>
</evidence>
<sequence>MQRDDDRRLDIAQPGDGQRLDDLRGIAWRFLRTTPMHAALVIEVDGTIDWANDAAYHIFGDMELVGRQLATCFVPEDQAGGVPEFETDVARATGFMENDRWMRRADDSRFWAEGATVALRDDGGELLGYLKILRNRTTHKMATEMLRNQVTQSEAQAAHCEGAMITLAHELRNPLATMMACADLLDRLPPDDTRIDSTRAMLRRSLGYAARMVDDLVDSTRAATGRLSLRTEPLEAGDMLQAAIATAKERAPARAPRVSLILPAAPVMMEADPLRMQQVFVNLVGNAIRYTPEDGRIWVTAVQQGEQILVKIEDTGIGMTSEVLDHIFEMFSQARETSSQGGLGIGLTLVKQMVQMHGGSVTAQSDGPGKGSKFIVTLPMRQVEDAAPVTES</sequence>
<evidence type="ECO:0000256" key="4">
    <source>
        <dbReference type="ARBA" id="ARBA00022679"/>
    </source>
</evidence>
<dbReference type="RefSeq" id="WP_036168244.1">
    <property type="nucleotide sequence ID" value="NZ_JRKJ01000008.1"/>
</dbReference>
<feature type="domain" description="Histidine kinase" evidence="6">
    <location>
        <begin position="166"/>
        <end position="382"/>
    </location>
</feature>
<keyword evidence="3" id="KW-0597">Phosphoprotein</keyword>
<dbReference type="SUPFAM" id="SSF55785">
    <property type="entry name" value="PYP-like sensor domain (PAS domain)"/>
    <property type="match status" value="1"/>
</dbReference>
<dbReference type="Pfam" id="PF13426">
    <property type="entry name" value="PAS_9"/>
    <property type="match status" value="1"/>
</dbReference>
<keyword evidence="8" id="KW-0489">Methyltransferase</keyword>
<reference evidence="8 9" key="1">
    <citation type="submission" date="2014-09" db="EMBL/GenBank/DDBJ databases">
        <title>Genome sequences of Lysobacter dokdonensis DS-58.</title>
        <authorList>
            <person name="Kim J.F."/>
            <person name="Kwak M.-J."/>
        </authorList>
    </citation>
    <scope>NUCLEOTIDE SEQUENCE [LARGE SCALE GENOMIC DNA]</scope>
    <source>
        <strain evidence="8 9">DS-58</strain>
    </source>
</reference>
<dbReference type="Pfam" id="PF02518">
    <property type="entry name" value="HATPase_c"/>
    <property type="match status" value="1"/>
</dbReference>
<keyword evidence="4 8" id="KW-0808">Transferase</keyword>